<evidence type="ECO:0000259" key="19">
    <source>
        <dbReference type="Pfam" id="PF07479"/>
    </source>
</evidence>
<dbReference type="RefSeq" id="WP_153714031.1">
    <property type="nucleotide sequence ID" value="NZ_CP045871.1"/>
</dbReference>
<dbReference type="AlphaFoldDB" id="A0A5Q2QEU7"/>
<evidence type="ECO:0000256" key="1">
    <source>
        <dbReference type="ARBA" id="ARBA00011009"/>
    </source>
</evidence>
<dbReference type="InterPro" id="IPR013328">
    <property type="entry name" value="6PGD_dom2"/>
</dbReference>
<feature type="binding site" evidence="13">
    <location>
        <position position="252"/>
    </location>
    <ligand>
        <name>sn-glycerol 3-phosphate</name>
        <dbReference type="ChEBI" id="CHEBI:57597"/>
    </ligand>
</feature>
<evidence type="ECO:0000313" key="21">
    <source>
        <dbReference type="Proteomes" id="UP000388235"/>
    </source>
</evidence>
<feature type="domain" description="Glycerol-3-phosphate dehydrogenase NAD-dependent C-terminal" evidence="19">
    <location>
        <begin position="177"/>
        <end position="316"/>
    </location>
</feature>
<dbReference type="Gene3D" id="1.10.1040.10">
    <property type="entry name" value="N-(1-d-carboxylethyl)-l-norvaline Dehydrogenase, domain 2"/>
    <property type="match status" value="1"/>
</dbReference>
<feature type="active site" description="Proton acceptor" evidence="13 14">
    <location>
        <position position="188"/>
    </location>
</feature>
<feature type="binding site" evidence="13">
    <location>
        <position position="133"/>
    </location>
    <ligand>
        <name>sn-glycerol 3-phosphate</name>
        <dbReference type="ChEBI" id="CHEBI:57597"/>
    </ligand>
</feature>
<comment type="pathway">
    <text evidence="13">Membrane lipid metabolism; glycerophospholipid metabolism.</text>
</comment>
<dbReference type="GO" id="GO:0051287">
    <property type="term" value="F:NAD binding"/>
    <property type="evidence" value="ECO:0007669"/>
    <property type="project" value="InterPro"/>
</dbReference>
<feature type="binding site" evidence="13">
    <location>
        <position position="276"/>
    </location>
    <ligand>
        <name>NADPH</name>
        <dbReference type="ChEBI" id="CHEBI:57783"/>
    </ligand>
</feature>
<name>A0A5Q2QEU7_9GAMM</name>
<feature type="binding site" evidence="16">
    <location>
        <position position="137"/>
    </location>
    <ligand>
        <name>NAD(+)</name>
        <dbReference type="ChEBI" id="CHEBI:57540"/>
    </ligand>
</feature>
<sequence length="339" mass="35302">MHVSVIGAGSFGTVLASVAAANQHRVSLWCHTAEQARTINTQGCNPRYHPELTLGAGILATHDLAACVAEADLVILSVPSKAMAAVCRQVAPYLPAGVGLISTTKGIQADGFLLMSEVIEAACPGYPVGVLSGPNLAAEIAQRHLTASVIASPDGSLRDLARAALSNKYLRLYSATDRISVELGGSLKNIYAIASGLAAALQVGSNTQAALITRALAEMSRLASYLGGNPMTFLGLAGVGDLMVTCTSPLSRNYRVGWLLGQGKTLVEAEAEIGQVAEGINTLELVHAKAQALDVVMPIVEGLHEVIFGQRPARQVAVKLMQAAHTSDVEFVLPRKPGP</sequence>
<feature type="binding site" evidence="13">
    <location>
        <position position="31"/>
    </location>
    <ligand>
        <name>NADPH</name>
        <dbReference type="ChEBI" id="CHEBI:57783"/>
    </ligand>
</feature>
<proteinExistence type="inferred from homology"/>
<dbReference type="Proteomes" id="UP000388235">
    <property type="component" value="Chromosome"/>
</dbReference>
<protein>
    <recommendedName>
        <fullName evidence="11 13">Glycerol-3-phosphate dehydrogenase [NAD(P)+]</fullName>
        <ecNumber evidence="10 13">1.1.1.94</ecNumber>
    </recommendedName>
    <alternativeName>
        <fullName evidence="13">NAD(P)(+)-dependent glycerol-3-phosphate dehydrogenase</fullName>
    </alternativeName>
    <alternativeName>
        <fullName evidence="12 13">NAD(P)H-dependent dihydroxyacetone-phosphate reductase</fullName>
    </alternativeName>
</protein>
<dbReference type="EC" id="1.1.1.94" evidence="10 13"/>
<keyword evidence="13" id="KW-0963">Cytoplasm</keyword>
<dbReference type="FunFam" id="3.40.50.720:FF:000019">
    <property type="entry name" value="Glycerol-3-phosphate dehydrogenase [NAD(P)+]"/>
    <property type="match status" value="1"/>
</dbReference>
<evidence type="ECO:0000256" key="5">
    <source>
        <dbReference type="ARBA" id="ARBA00023027"/>
    </source>
</evidence>
<evidence type="ECO:0000256" key="12">
    <source>
        <dbReference type="ARBA" id="ARBA00080511"/>
    </source>
</evidence>
<keyword evidence="7 13" id="KW-0594">Phospholipid biosynthesis</keyword>
<evidence type="ECO:0000256" key="2">
    <source>
        <dbReference type="ARBA" id="ARBA00022516"/>
    </source>
</evidence>
<evidence type="ECO:0000256" key="17">
    <source>
        <dbReference type="RuleBase" id="RU000437"/>
    </source>
</evidence>
<dbReference type="PROSITE" id="PS00957">
    <property type="entry name" value="NAD_G3PDH"/>
    <property type="match status" value="1"/>
</dbReference>
<feature type="binding site" evidence="15">
    <location>
        <begin position="252"/>
        <end position="253"/>
    </location>
    <ligand>
        <name>substrate</name>
    </ligand>
</feature>
<keyword evidence="13" id="KW-0547">Nucleotide-binding</keyword>
<dbReference type="NCBIfam" id="NF000940">
    <property type="entry name" value="PRK00094.1-2"/>
    <property type="match status" value="1"/>
</dbReference>
<dbReference type="GO" id="GO:0005829">
    <property type="term" value="C:cytosol"/>
    <property type="evidence" value="ECO:0007669"/>
    <property type="project" value="TreeGrafter"/>
</dbReference>
<dbReference type="GO" id="GO:0046167">
    <property type="term" value="P:glycerol-3-phosphate biosynthetic process"/>
    <property type="evidence" value="ECO:0007669"/>
    <property type="project" value="UniProtKB-UniRule"/>
</dbReference>
<evidence type="ECO:0000256" key="13">
    <source>
        <dbReference type="HAMAP-Rule" id="MF_00394"/>
    </source>
</evidence>
<organism evidence="20 21">
    <name type="scientific">Litorivicinus lipolyticus</name>
    <dbReference type="NCBI Taxonomy" id="418701"/>
    <lineage>
        <taxon>Bacteria</taxon>
        <taxon>Pseudomonadati</taxon>
        <taxon>Pseudomonadota</taxon>
        <taxon>Gammaproteobacteria</taxon>
        <taxon>Oceanospirillales</taxon>
        <taxon>Litorivicinaceae</taxon>
        <taxon>Litorivicinus</taxon>
    </lineage>
</organism>
<evidence type="ECO:0000256" key="4">
    <source>
        <dbReference type="ARBA" id="ARBA00023002"/>
    </source>
</evidence>
<gene>
    <name evidence="13" type="primary">gpsA</name>
    <name evidence="20" type="ORF">GH975_08070</name>
</gene>
<dbReference type="Gene3D" id="3.40.50.720">
    <property type="entry name" value="NAD(P)-binding Rossmann-like Domain"/>
    <property type="match status" value="1"/>
</dbReference>
<dbReference type="GO" id="GO:0141153">
    <property type="term" value="F:glycerol-3-phosphate dehydrogenase (NADP+) activity"/>
    <property type="evidence" value="ECO:0007669"/>
    <property type="project" value="RHEA"/>
</dbReference>
<dbReference type="HAMAP" id="MF_00394">
    <property type="entry name" value="NAD_Glyc3P_dehydrog"/>
    <property type="match status" value="1"/>
</dbReference>
<dbReference type="UniPathway" id="UPA00940"/>
<evidence type="ECO:0000313" key="20">
    <source>
        <dbReference type="EMBL" id="QGG80527.1"/>
    </source>
</evidence>
<dbReference type="InterPro" id="IPR036291">
    <property type="entry name" value="NAD(P)-bd_dom_sf"/>
</dbReference>
<comment type="subcellular location">
    <subcellularLocation>
        <location evidence="13">Cytoplasm</location>
    </subcellularLocation>
</comment>
<comment type="catalytic activity">
    <reaction evidence="13">
        <text>sn-glycerol 3-phosphate + NAD(+) = dihydroxyacetone phosphate + NADH + H(+)</text>
        <dbReference type="Rhea" id="RHEA:11092"/>
        <dbReference type="ChEBI" id="CHEBI:15378"/>
        <dbReference type="ChEBI" id="CHEBI:57540"/>
        <dbReference type="ChEBI" id="CHEBI:57597"/>
        <dbReference type="ChEBI" id="CHEBI:57642"/>
        <dbReference type="ChEBI" id="CHEBI:57945"/>
        <dbReference type="EC" id="1.1.1.94"/>
    </reaction>
</comment>
<dbReference type="PANTHER" id="PTHR11728:SF1">
    <property type="entry name" value="GLYCEROL-3-PHOSPHATE DEHYDROGENASE [NAD(+)] 2, CHLOROPLASTIC"/>
    <property type="match status" value="1"/>
</dbReference>
<feature type="binding site" evidence="13">
    <location>
        <position position="278"/>
    </location>
    <ligand>
        <name>NADPH</name>
        <dbReference type="ChEBI" id="CHEBI:57783"/>
    </ligand>
</feature>
<evidence type="ECO:0000259" key="18">
    <source>
        <dbReference type="Pfam" id="PF01210"/>
    </source>
</evidence>
<keyword evidence="4 13" id="KW-0560">Oxidoreductase</keyword>
<comment type="function">
    <text evidence="13">Catalyzes the reduction of the glycolytic intermediate dihydroxyacetone phosphate (DHAP) to sn-glycerol 3-phosphate (G3P), the key precursor for phospholipid synthesis.</text>
</comment>
<dbReference type="GO" id="GO:0005975">
    <property type="term" value="P:carbohydrate metabolic process"/>
    <property type="evidence" value="ECO:0007669"/>
    <property type="project" value="InterPro"/>
</dbReference>
<dbReference type="OrthoDB" id="9812273at2"/>
<dbReference type="KEGG" id="llp:GH975_08070"/>
<feature type="binding site" evidence="13">
    <location>
        <position position="105"/>
    </location>
    <ligand>
        <name>NADPH</name>
        <dbReference type="ChEBI" id="CHEBI:57783"/>
    </ligand>
</feature>
<keyword evidence="2 13" id="KW-0444">Lipid biosynthesis</keyword>
<dbReference type="Pfam" id="PF07479">
    <property type="entry name" value="NAD_Gly3P_dh_C"/>
    <property type="match status" value="1"/>
</dbReference>
<evidence type="ECO:0000256" key="8">
    <source>
        <dbReference type="ARBA" id="ARBA00023264"/>
    </source>
</evidence>
<feature type="binding site" evidence="13">
    <location>
        <position position="48"/>
    </location>
    <ligand>
        <name>NADPH</name>
        <dbReference type="ChEBI" id="CHEBI:57783"/>
    </ligand>
</feature>
<dbReference type="GO" id="GO:0141152">
    <property type="term" value="F:glycerol-3-phosphate dehydrogenase (NAD+) activity"/>
    <property type="evidence" value="ECO:0007669"/>
    <property type="project" value="RHEA"/>
</dbReference>
<evidence type="ECO:0000256" key="9">
    <source>
        <dbReference type="ARBA" id="ARBA00052716"/>
    </source>
</evidence>
<reference evidence="20 21" key="1">
    <citation type="submission" date="2019-11" db="EMBL/GenBank/DDBJ databases">
        <authorList>
            <person name="Khan S.A."/>
            <person name="Jeon C.O."/>
            <person name="Chun B.H."/>
        </authorList>
    </citation>
    <scope>NUCLEOTIDE SEQUENCE [LARGE SCALE GENOMIC DNA]</scope>
    <source>
        <strain evidence="20 21">IMCC 1097</strain>
    </source>
</reference>
<feature type="binding site" evidence="13">
    <location>
        <position position="188"/>
    </location>
    <ligand>
        <name>sn-glycerol 3-phosphate</name>
        <dbReference type="ChEBI" id="CHEBI:57597"/>
    </ligand>
</feature>
<feature type="binding site" evidence="16">
    <location>
        <position position="252"/>
    </location>
    <ligand>
        <name>NAD(+)</name>
        <dbReference type="ChEBI" id="CHEBI:57540"/>
    </ligand>
</feature>
<feature type="binding site" evidence="13">
    <location>
        <position position="105"/>
    </location>
    <ligand>
        <name>sn-glycerol 3-phosphate</name>
        <dbReference type="ChEBI" id="CHEBI:57597"/>
    </ligand>
</feature>
<feature type="binding site" evidence="13">
    <location>
        <position position="251"/>
    </location>
    <ligand>
        <name>sn-glycerol 3-phosphate</name>
        <dbReference type="ChEBI" id="CHEBI:57597"/>
    </ligand>
</feature>
<feature type="binding site" evidence="13">
    <location>
        <position position="137"/>
    </location>
    <ligand>
        <name>NADPH</name>
        <dbReference type="ChEBI" id="CHEBI:57783"/>
    </ligand>
</feature>
<dbReference type="Pfam" id="PF01210">
    <property type="entry name" value="NAD_Gly3P_dh_N"/>
    <property type="match status" value="1"/>
</dbReference>
<comment type="caution">
    <text evidence="13">Lacks conserved residue(s) required for the propagation of feature annotation.</text>
</comment>
<keyword evidence="3 13" id="KW-0521">NADP</keyword>
<dbReference type="InterPro" id="IPR006109">
    <property type="entry name" value="G3P_DH_NAD-dep_C"/>
</dbReference>
<dbReference type="InterPro" id="IPR006168">
    <property type="entry name" value="G3P_DH_NAD-dep"/>
</dbReference>
<evidence type="ECO:0000256" key="15">
    <source>
        <dbReference type="PIRSR" id="PIRSR000114-2"/>
    </source>
</evidence>
<feature type="binding site" evidence="16">
    <location>
        <begin position="7"/>
        <end position="12"/>
    </location>
    <ligand>
        <name>NAD(+)</name>
        <dbReference type="ChEBI" id="CHEBI:57540"/>
    </ligand>
</feature>
<dbReference type="PANTHER" id="PTHR11728">
    <property type="entry name" value="GLYCEROL-3-PHOSPHATE DEHYDROGENASE"/>
    <property type="match status" value="1"/>
</dbReference>
<dbReference type="InterPro" id="IPR011128">
    <property type="entry name" value="G3P_DH_NAD-dep_N"/>
</dbReference>
<evidence type="ECO:0000256" key="3">
    <source>
        <dbReference type="ARBA" id="ARBA00022857"/>
    </source>
</evidence>
<feature type="binding site" evidence="13">
    <location>
        <position position="10"/>
    </location>
    <ligand>
        <name>NADPH</name>
        <dbReference type="ChEBI" id="CHEBI:57783"/>
    </ligand>
</feature>
<evidence type="ECO:0000256" key="11">
    <source>
        <dbReference type="ARBA" id="ARBA00069372"/>
    </source>
</evidence>
<evidence type="ECO:0000256" key="7">
    <source>
        <dbReference type="ARBA" id="ARBA00023209"/>
    </source>
</evidence>
<dbReference type="InterPro" id="IPR008927">
    <property type="entry name" value="6-PGluconate_DH-like_C_sf"/>
</dbReference>
<dbReference type="NCBIfam" id="NF000942">
    <property type="entry name" value="PRK00094.1-4"/>
    <property type="match status" value="1"/>
</dbReference>
<dbReference type="PIRSF" id="PIRSF000114">
    <property type="entry name" value="Glycerol-3-P_dh"/>
    <property type="match status" value="1"/>
</dbReference>
<dbReference type="SUPFAM" id="SSF48179">
    <property type="entry name" value="6-phosphogluconate dehydrogenase C-terminal domain-like"/>
    <property type="match status" value="1"/>
</dbReference>
<dbReference type="GO" id="GO:0046168">
    <property type="term" value="P:glycerol-3-phosphate catabolic process"/>
    <property type="evidence" value="ECO:0007669"/>
    <property type="project" value="InterPro"/>
</dbReference>
<keyword evidence="21" id="KW-1185">Reference proteome</keyword>
<evidence type="ECO:0000256" key="10">
    <source>
        <dbReference type="ARBA" id="ARBA00066687"/>
    </source>
</evidence>
<evidence type="ECO:0000256" key="14">
    <source>
        <dbReference type="PIRSR" id="PIRSR000114-1"/>
    </source>
</evidence>
<feature type="binding site" evidence="13">
    <location>
        <position position="11"/>
    </location>
    <ligand>
        <name>NADPH</name>
        <dbReference type="ChEBI" id="CHEBI:57783"/>
    </ligand>
</feature>
<feature type="binding site" evidence="13">
    <location>
        <position position="253"/>
    </location>
    <ligand>
        <name>sn-glycerol 3-phosphate</name>
        <dbReference type="ChEBI" id="CHEBI:57597"/>
    </ligand>
</feature>
<feature type="binding site" evidence="13">
    <location>
        <position position="252"/>
    </location>
    <ligand>
        <name>NADPH</name>
        <dbReference type="ChEBI" id="CHEBI:57783"/>
    </ligand>
</feature>
<dbReference type="PRINTS" id="PR00077">
    <property type="entry name" value="GPDHDRGNASE"/>
</dbReference>
<dbReference type="GO" id="GO:0046474">
    <property type="term" value="P:glycerophospholipid biosynthetic process"/>
    <property type="evidence" value="ECO:0007669"/>
    <property type="project" value="TreeGrafter"/>
</dbReference>
<dbReference type="EMBL" id="CP045871">
    <property type="protein sequence ID" value="QGG80527.1"/>
    <property type="molecule type" value="Genomic_DNA"/>
</dbReference>
<keyword evidence="6 13" id="KW-0443">Lipid metabolism</keyword>
<feature type="binding site" evidence="15">
    <location>
        <position position="105"/>
    </location>
    <ligand>
        <name>substrate</name>
    </ligand>
</feature>
<evidence type="ECO:0000256" key="16">
    <source>
        <dbReference type="PIRSR" id="PIRSR000114-3"/>
    </source>
</evidence>
<comment type="catalytic activity">
    <reaction evidence="9">
        <text>sn-glycerol 3-phosphate + NADP(+) = dihydroxyacetone phosphate + NADPH + H(+)</text>
        <dbReference type="Rhea" id="RHEA:11096"/>
        <dbReference type="ChEBI" id="CHEBI:15378"/>
        <dbReference type="ChEBI" id="CHEBI:57597"/>
        <dbReference type="ChEBI" id="CHEBI:57642"/>
        <dbReference type="ChEBI" id="CHEBI:57783"/>
        <dbReference type="ChEBI" id="CHEBI:58349"/>
        <dbReference type="EC" id="1.1.1.94"/>
    </reaction>
    <physiologicalReaction direction="right-to-left" evidence="9">
        <dbReference type="Rhea" id="RHEA:11098"/>
    </physiologicalReaction>
</comment>
<keyword evidence="8 13" id="KW-1208">Phospholipid metabolism</keyword>
<keyword evidence="5 13" id="KW-0520">NAD</keyword>
<accession>A0A5Q2QEU7</accession>
<dbReference type="SUPFAM" id="SSF51735">
    <property type="entry name" value="NAD(P)-binding Rossmann-fold domains"/>
    <property type="match status" value="1"/>
</dbReference>
<feature type="domain" description="Glycerol-3-phosphate dehydrogenase NAD-dependent N-terminal" evidence="18">
    <location>
        <begin position="3"/>
        <end position="155"/>
    </location>
</feature>
<feature type="binding site" evidence="13">
    <location>
        <position position="241"/>
    </location>
    <ligand>
        <name>sn-glycerol 3-phosphate</name>
        <dbReference type="ChEBI" id="CHEBI:57597"/>
    </ligand>
</feature>
<evidence type="ECO:0000256" key="6">
    <source>
        <dbReference type="ARBA" id="ARBA00023098"/>
    </source>
</evidence>
<comment type="similarity">
    <text evidence="1 13 17">Belongs to the NAD-dependent glycerol-3-phosphate dehydrogenase family.</text>
</comment>
<dbReference type="FunFam" id="1.10.1040.10:FF:000001">
    <property type="entry name" value="Glycerol-3-phosphate dehydrogenase [NAD(P)+]"/>
    <property type="match status" value="1"/>
</dbReference>